<reference evidence="2 3" key="1">
    <citation type="submission" date="2021-06" db="EMBL/GenBank/DDBJ databases">
        <title>Caerostris darwini draft genome.</title>
        <authorList>
            <person name="Kono N."/>
            <person name="Arakawa K."/>
        </authorList>
    </citation>
    <scope>NUCLEOTIDE SEQUENCE [LARGE SCALE GENOMIC DNA]</scope>
</reference>
<keyword evidence="3" id="KW-1185">Reference proteome</keyword>
<organism evidence="2 3">
    <name type="scientific">Caerostris darwini</name>
    <dbReference type="NCBI Taxonomy" id="1538125"/>
    <lineage>
        <taxon>Eukaryota</taxon>
        <taxon>Metazoa</taxon>
        <taxon>Ecdysozoa</taxon>
        <taxon>Arthropoda</taxon>
        <taxon>Chelicerata</taxon>
        <taxon>Arachnida</taxon>
        <taxon>Araneae</taxon>
        <taxon>Araneomorphae</taxon>
        <taxon>Entelegynae</taxon>
        <taxon>Araneoidea</taxon>
        <taxon>Araneidae</taxon>
        <taxon>Caerostris</taxon>
    </lineage>
</organism>
<evidence type="ECO:0000256" key="1">
    <source>
        <dbReference type="SAM" id="MobiDB-lite"/>
    </source>
</evidence>
<dbReference type="AlphaFoldDB" id="A0AAV4WCZ2"/>
<feature type="region of interest" description="Disordered" evidence="1">
    <location>
        <begin position="116"/>
        <end position="143"/>
    </location>
</feature>
<name>A0AAV4WCZ2_9ARAC</name>
<comment type="caution">
    <text evidence="2">The sequence shown here is derived from an EMBL/GenBank/DDBJ whole genome shotgun (WGS) entry which is preliminary data.</text>
</comment>
<proteinExistence type="predicted"/>
<accession>A0AAV4WCZ2</accession>
<sequence length="143" mass="15164">MLIEPYATAVRPHPQLVSGAALCPDPAPSADALALFTPWNPGAAANPYAAAAAVPAAAVAVPAAAQQPQQQQTTALFRHTPIHTLRTAALLQQQQQLLMKLDLTHCQTPIVSIPTILHSHSQPPPTQKQPDRFDDRASLSLHG</sequence>
<protein>
    <submittedName>
        <fullName evidence="2">Uncharacterized protein</fullName>
    </submittedName>
</protein>
<evidence type="ECO:0000313" key="3">
    <source>
        <dbReference type="Proteomes" id="UP001054837"/>
    </source>
</evidence>
<evidence type="ECO:0000313" key="2">
    <source>
        <dbReference type="EMBL" id="GIY79669.1"/>
    </source>
</evidence>
<dbReference type="EMBL" id="BPLQ01014435">
    <property type="protein sequence ID" value="GIY79669.1"/>
    <property type="molecule type" value="Genomic_DNA"/>
</dbReference>
<dbReference type="Proteomes" id="UP001054837">
    <property type="component" value="Unassembled WGS sequence"/>
</dbReference>
<gene>
    <name evidence="2" type="primary">AVEN_143401_1</name>
    <name evidence="2" type="ORF">CDAR_541171</name>
</gene>